<proteinExistence type="predicted"/>
<feature type="compositionally biased region" description="Basic and acidic residues" evidence="7">
    <location>
        <begin position="1889"/>
        <end position="1919"/>
    </location>
</feature>
<evidence type="ECO:0000313" key="10">
    <source>
        <dbReference type="Proteomes" id="UP001162480"/>
    </source>
</evidence>
<evidence type="ECO:0000256" key="1">
    <source>
        <dbReference type="ARBA" id="ARBA00022723"/>
    </source>
</evidence>
<feature type="compositionally biased region" description="Basic and acidic residues" evidence="7">
    <location>
        <begin position="1634"/>
        <end position="1660"/>
    </location>
</feature>
<evidence type="ECO:0000256" key="7">
    <source>
        <dbReference type="SAM" id="MobiDB-lite"/>
    </source>
</evidence>
<feature type="compositionally biased region" description="Polar residues" evidence="7">
    <location>
        <begin position="1588"/>
        <end position="1601"/>
    </location>
</feature>
<reference evidence="9" key="1">
    <citation type="submission" date="2023-08" db="EMBL/GenBank/DDBJ databases">
        <authorList>
            <person name="Alioto T."/>
            <person name="Alioto T."/>
            <person name="Gomez Garrido J."/>
        </authorList>
    </citation>
    <scope>NUCLEOTIDE SEQUENCE</scope>
</reference>
<feature type="compositionally biased region" description="Low complexity" evidence="7">
    <location>
        <begin position="2010"/>
        <end position="2046"/>
    </location>
</feature>
<dbReference type="GO" id="GO:0008270">
    <property type="term" value="F:zinc ion binding"/>
    <property type="evidence" value="ECO:0007669"/>
    <property type="project" value="UniProtKB-KW"/>
</dbReference>
<feature type="compositionally biased region" description="Polar residues" evidence="7">
    <location>
        <begin position="2317"/>
        <end position="2338"/>
    </location>
</feature>
<feature type="compositionally biased region" description="Polar residues" evidence="7">
    <location>
        <begin position="1291"/>
        <end position="1304"/>
    </location>
</feature>
<keyword evidence="3 6" id="KW-0863">Zinc-finger</keyword>
<feature type="compositionally biased region" description="Low complexity" evidence="7">
    <location>
        <begin position="2287"/>
        <end position="2299"/>
    </location>
</feature>
<feature type="compositionally biased region" description="Basic and acidic residues" evidence="7">
    <location>
        <begin position="1501"/>
        <end position="1578"/>
    </location>
</feature>
<feature type="compositionally biased region" description="Basic and acidic residues" evidence="7">
    <location>
        <begin position="1827"/>
        <end position="1836"/>
    </location>
</feature>
<feature type="compositionally biased region" description="Basic and acidic residues" evidence="7">
    <location>
        <begin position="1220"/>
        <end position="1232"/>
    </location>
</feature>
<feature type="compositionally biased region" description="Polar residues" evidence="7">
    <location>
        <begin position="1620"/>
        <end position="1632"/>
    </location>
</feature>
<feature type="region of interest" description="Disordered" evidence="7">
    <location>
        <begin position="1117"/>
        <end position="2597"/>
    </location>
</feature>
<dbReference type="Proteomes" id="UP001162480">
    <property type="component" value="Chromosome 28"/>
</dbReference>
<feature type="compositionally biased region" description="Polar residues" evidence="7">
    <location>
        <begin position="2148"/>
        <end position="2169"/>
    </location>
</feature>
<feature type="compositionally biased region" description="Polar residues" evidence="7">
    <location>
        <begin position="1923"/>
        <end position="1932"/>
    </location>
</feature>
<dbReference type="SMART" id="SM00355">
    <property type="entry name" value="ZnF_C2H2"/>
    <property type="match status" value="6"/>
</dbReference>
<keyword evidence="2" id="KW-0677">Repeat</keyword>
<evidence type="ECO:0000256" key="5">
    <source>
        <dbReference type="ARBA" id="ARBA00023242"/>
    </source>
</evidence>
<dbReference type="PROSITE" id="PS50157">
    <property type="entry name" value="ZINC_FINGER_C2H2_2"/>
    <property type="match status" value="1"/>
</dbReference>
<feature type="compositionally biased region" description="Basic and acidic residues" evidence="7">
    <location>
        <begin position="2265"/>
        <end position="2280"/>
    </location>
</feature>
<feature type="compositionally biased region" description="Basic and acidic residues" evidence="7">
    <location>
        <begin position="1310"/>
        <end position="1323"/>
    </location>
</feature>
<dbReference type="GO" id="GO:0003677">
    <property type="term" value="F:DNA binding"/>
    <property type="evidence" value="ECO:0007669"/>
    <property type="project" value="UniProtKB-KW"/>
</dbReference>
<feature type="compositionally biased region" description="Polar residues" evidence="7">
    <location>
        <begin position="1410"/>
        <end position="1419"/>
    </location>
</feature>
<evidence type="ECO:0000259" key="8">
    <source>
        <dbReference type="PROSITE" id="PS50157"/>
    </source>
</evidence>
<dbReference type="Gene3D" id="3.30.160.60">
    <property type="entry name" value="Classic Zinc Finger"/>
    <property type="match status" value="2"/>
</dbReference>
<dbReference type="InterPro" id="IPR057618">
    <property type="entry name" value="Znf_POGZ/Z280C-D-like"/>
</dbReference>
<feature type="compositionally biased region" description="Basic and acidic residues" evidence="7">
    <location>
        <begin position="112"/>
        <end position="132"/>
    </location>
</feature>
<dbReference type="GO" id="GO:0005634">
    <property type="term" value="C:nucleus"/>
    <property type="evidence" value="ECO:0007669"/>
    <property type="project" value="TreeGrafter"/>
</dbReference>
<feature type="compositionally biased region" description="Low complexity" evidence="7">
    <location>
        <begin position="319"/>
        <end position="331"/>
    </location>
</feature>
<feature type="compositionally biased region" description="Basic and acidic residues" evidence="7">
    <location>
        <begin position="1766"/>
        <end position="1797"/>
    </location>
</feature>
<feature type="compositionally biased region" description="Basic and acidic residues" evidence="7">
    <location>
        <begin position="1248"/>
        <end position="1290"/>
    </location>
</feature>
<feature type="compositionally biased region" description="Basic and acidic residues" evidence="7">
    <location>
        <begin position="1420"/>
        <end position="1439"/>
    </location>
</feature>
<feature type="compositionally biased region" description="Gly residues" evidence="7">
    <location>
        <begin position="2555"/>
        <end position="2564"/>
    </location>
</feature>
<feature type="region of interest" description="Disordered" evidence="7">
    <location>
        <begin position="316"/>
        <end position="388"/>
    </location>
</feature>
<feature type="compositionally biased region" description="Low complexity" evidence="7">
    <location>
        <begin position="2245"/>
        <end position="2258"/>
    </location>
</feature>
<organism evidence="9 10">
    <name type="scientific">Octopus vulgaris</name>
    <name type="common">Common octopus</name>
    <dbReference type="NCBI Taxonomy" id="6645"/>
    <lineage>
        <taxon>Eukaryota</taxon>
        <taxon>Metazoa</taxon>
        <taxon>Spiralia</taxon>
        <taxon>Lophotrochozoa</taxon>
        <taxon>Mollusca</taxon>
        <taxon>Cephalopoda</taxon>
        <taxon>Coleoidea</taxon>
        <taxon>Octopodiformes</taxon>
        <taxon>Octopoda</taxon>
        <taxon>Incirrata</taxon>
        <taxon>Octopodidae</taxon>
        <taxon>Octopus</taxon>
    </lineage>
</organism>
<feature type="compositionally biased region" description="Acidic residues" evidence="7">
    <location>
        <begin position="1154"/>
        <end position="1188"/>
    </location>
</feature>
<feature type="compositionally biased region" description="Low complexity" evidence="7">
    <location>
        <begin position="2210"/>
        <end position="2232"/>
    </location>
</feature>
<feature type="compositionally biased region" description="Basic and acidic residues" evidence="7">
    <location>
        <begin position="1934"/>
        <end position="1949"/>
    </location>
</feature>
<evidence type="ECO:0000256" key="2">
    <source>
        <dbReference type="ARBA" id="ARBA00022737"/>
    </source>
</evidence>
<keyword evidence="1" id="KW-0479">Metal-binding</keyword>
<feature type="compositionally biased region" description="Polar residues" evidence="7">
    <location>
        <begin position="2508"/>
        <end position="2521"/>
    </location>
</feature>
<feature type="domain" description="C2H2-type" evidence="8">
    <location>
        <begin position="485"/>
        <end position="513"/>
    </location>
</feature>
<feature type="compositionally biased region" description="Basic and acidic residues" evidence="7">
    <location>
        <begin position="2341"/>
        <end position="2355"/>
    </location>
</feature>
<dbReference type="GO" id="GO:0000981">
    <property type="term" value="F:DNA-binding transcription factor activity, RNA polymerase II-specific"/>
    <property type="evidence" value="ECO:0007669"/>
    <property type="project" value="TreeGrafter"/>
</dbReference>
<feature type="compositionally biased region" description="Polar residues" evidence="7">
    <location>
        <begin position="2233"/>
        <end position="2244"/>
    </location>
</feature>
<feature type="compositionally biased region" description="Basic and acidic residues" evidence="7">
    <location>
        <begin position="1189"/>
        <end position="1198"/>
    </location>
</feature>
<name>A0AA36BYD6_OCTVU</name>
<dbReference type="PANTHER" id="PTHR24394">
    <property type="entry name" value="ZINC FINGER PROTEIN"/>
    <property type="match status" value="1"/>
</dbReference>
<feature type="compositionally biased region" description="Basic and acidic residues" evidence="7">
    <location>
        <begin position="1446"/>
        <end position="1478"/>
    </location>
</feature>
<sequence length="2597" mass="281937">MELGPYAAEVGLTPESLQSGTLTPPDKVKVGLVFEILKYAKRLNVSCLQSARWILSLYRDARSEHDTAERRKLLDYVRRSASRKYSKREKIRGQKRKEFLDSQFELPTSLPAERENQSPGTEEERSPAKGKVDSNTIMAKIKGPYSLRRSNQSSLELMMECEEDDLSPWQIEASRRALDDYEKAVQRIKAAKARQMIQQKASSVTTPASLPRSKSPDVIIVGETPATRVPNQVQQSRMGSTQLLKSQLHANQLQRSSLSNSMLTANTLNKNLAGNMSLGKVQGQMRKPGENSSLSQQHSLILPKAISSLLSAANHRQVGSGNNSNNNNNNSLSQSEQGTTSANTIGYGFKKTDPLDTASTTLKRSADTDSAQSPPKKKVQRKTSTDSSAGNWVPLDEYYYGKMEGDPNYWEEKGEHRFKCWYCSKMLYNNVRTMMHMQGHIDSEKQQNLDLSDLTQCKHCYKQFDTPFEMQTHIEKVHMNNANVLLCRICEKDHDSRLALTNHMRQVHTACEMPYICQMCNFRSSMYSDAVDHFKKKHDSSPFILCLYCLKIFRVKFVANGWGQTQMYYHHLLKHQSKTNSRKCPICKLTFFNSLEVKAHRKKDHQSNQKGVIGMNAKYTTPDQVMIKVPEPGVAPTKDKGVKSLNAPALTKVMDYHGMRLPEYMETYKCIECKANMNTAGHFRKYIECSMCRFATSCSTAYATHMLGFHSGRLTNFSISIPTEKPMDEPMYCLCGFGSRLGNKIANHMVYCIKKTCYTQKPDVDWVEVDDVDEESNYDDPCRRPGASILDVLGLVKKQTLLPGIYRRCGPPTYPQSTMILGAAPAKSTDSDTKPSTQKLEEDSNSSAATNESAGPKDSDQSQNAQKQEVPKDTQSTQTPTEAAAESDVDAEFSNWRKVCCEEFELEAENIEKLINRDIAEEWTAEEWEKLQKDCATYGFWFAITDYIYSCEDYTFVKILPRIFENLFLDPPENISNFLSRIRRRLKRGGVDWIKETFLEPQKNLGPLCDKLGITVELLQKGESPNVPASQLSKALALELLYYKKRHPTMSYADLAGWIKLIFNFPTLPDQRDLHFQLEGIHRLKNKLRGHKTEVVKMLKEPFEPVFTSSDIDVETDGAATTGSSDDATGGAASCSTAGTGSDSNLTVPATTREEEEEEEEEDLEEEEDAEEEEELEEEEEEEEEEDFFVERNQDGKCRVSSSDNPPEGSSDDSCSVPTLEKKRAESPRSAKDTMPQDDENTNISEPSKTRFDKEDSVDSVKLHDSTASESDHKPAGHVRADKLAEDSKSSCDTAASETTLTSQTRKRNHSETDTESSEEKQKGPTNLDPVTKKLCPQQTENAKSEAPAGLKSGTDAKEAKKPITDQGIDSHSKQSVKSSLFDDATTADLTKGSVGIGEKGEKKGEVKVTSGTAESPLSSKEKPQEKGKTTEAVTKDTKTAAGESDSGKTDRVKKAPEVEGRKSKSAEKLQEVCEKLRAARGGGGGGSGSDVDLSVGRKGKKDEDEKVVPDKKKAEPEAGASSKREADCSKASEPSKELPADDSGKKSLQKAEPKQKSSDLKAKPADNVPDSKSKVENSSDPVKPSLKASTVTAESKSVENQSKEEGKKSLSKPCDDSTRTSQLNQGPTTPKQPLKEDTEKSSDKAVLKSVPDKISKSADSKSSGDSLKVSIPKADASKSGKDSSASGQSTVTGKSEPKKESNKMSDVQTDSADKKKNLSSKTKLDTETTKVESVKTEKPKDSVRGEGTAKDEVASKLPGKGTGVTKEEGSRGVKSTEEDLKSKVTSDPKVVDKAKNDQTGAKKMSTEPQKLKDSGISKMGSSLKPGADKPSDSKAEGILAKADSSKGLSKASEKKNNESGDQSRGSSKEGTPLKPVSGESSSVGAEKPSSDLKKESAKSDAATKKPVSAEDGEKKSEKTNAVPESSKTPFSVKSKESTKDVSKAELKESSSASVSSKTADDGSTGTKKPVAEQPTAGEISSKSKEGPSKLASRESVLAEAGSMQDKTLTKLTTTLIKESSPSEKSIIKPTESASKISSGSQSKPSPEAPAKSAVEESLPKSTSLSKKELSEPNQKPSSEAQASSLSKSPAKSSSEASAKSSLKVPTKTSLEAPAKTSSEAPTKTSSEAPAKTSSKAPAKTSSEALAKTSSEAPAKTSSEAPAKSSSKVPTKPLSEDSAKSPSETSVKKSSSETPAKSSSETPAKSLSDAPTKSSSETPSKTSSEAKSSSEPQSTNTPPTQTKPAANSNSSNNSSTAADPNKTAKPAEDSSSKQKKDVHLPKSQSGATTTTAATKVGAAQDIKKEGDNKVTVIKMASATSHSNVDCSSGKSTPKSVVSHSAEAKRDSLKSADTSRSKTTSRAVAEESRSAKHEGQTSVITPTKKVEVRGFSASTPAESPGAPDKTTTPSSVSSSSPSLSSSSSQQQHQQKKMSSSGGGHDDGRRESSGSGGHSYDSRPYQKSRPEMSRDHSQHHRDRSMYDSDYRSQAASDRLYHPRDDFGDRKYSSGYDNRNAHSQRGSNQYGGPGPDYRGPNPGQYGGSRDYRGPKSYDQRNRGGGGGGGPPNRGFDPNWRNNRGGRGNYGGNSGYRGGYRSNYY</sequence>
<feature type="compositionally biased region" description="Polar residues" evidence="7">
    <location>
        <begin position="332"/>
        <end position="344"/>
    </location>
</feature>
<feature type="compositionally biased region" description="Low complexity" evidence="7">
    <location>
        <begin position="2192"/>
        <end position="2203"/>
    </location>
</feature>
<evidence type="ECO:0000313" key="9">
    <source>
        <dbReference type="EMBL" id="CAI9742966.1"/>
    </source>
</evidence>
<feature type="compositionally biased region" description="Polar residues" evidence="7">
    <location>
        <begin position="1860"/>
        <end position="1870"/>
    </location>
</feature>
<feature type="compositionally biased region" description="Gly residues" evidence="7">
    <location>
        <begin position="2577"/>
        <end position="2590"/>
    </location>
</feature>
<feature type="region of interest" description="Disordered" evidence="7">
    <location>
        <begin position="103"/>
        <end position="133"/>
    </location>
</feature>
<feature type="compositionally biased region" description="Basic and acidic residues" evidence="7">
    <location>
        <begin position="1602"/>
        <end position="1619"/>
    </location>
</feature>
<keyword evidence="4" id="KW-0862">Zinc</keyword>
<feature type="compositionally biased region" description="Low complexity" evidence="7">
    <location>
        <begin position="2409"/>
        <end position="2434"/>
    </location>
</feature>
<feature type="compositionally biased region" description="Polar residues" evidence="7">
    <location>
        <begin position="357"/>
        <end position="373"/>
    </location>
</feature>
<feature type="compositionally biased region" description="Low complexity" evidence="7">
    <location>
        <begin position="1127"/>
        <end position="1144"/>
    </location>
</feature>
<dbReference type="Pfam" id="PF25429">
    <property type="entry name" value="zf-POGZ"/>
    <property type="match status" value="1"/>
</dbReference>
<dbReference type="EMBL" id="OX597841">
    <property type="protein sequence ID" value="CAI9742966.1"/>
    <property type="molecule type" value="Genomic_DNA"/>
</dbReference>
<feature type="compositionally biased region" description="Basic and acidic residues" evidence="7">
    <location>
        <begin position="2492"/>
        <end position="2505"/>
    </location>
</feature>
<keyword evidence="10" id="KW-1185">Reference proteome</keyword>
<evidence type="ECO:0000256" key="4">
    <source>
        <dbReference type="ARBA" id="ARBA00022833"/>
    </source>
</evidence>
<dbReference type="PROSITE" id="PS00028">
    <property type="entry name" value="ZINC_FINGER_C2H2_1"/>
    <property type="match status" value="3"/>
</dbReference>
<dbReference type="InterPro" id="IPR013087">
    <property type="entry name" value="Znf_C2H2_type"/>
</dbReference>
<feature type="compositionally biased region" description="Basic and acidic residues" evidence="7">
    <location>
        <begin position="2363"/>
        <end position="2374"/>
    </location>
</feature>
<keyword evidence="5" id="KW-0539">Nucleus</keyword>
<feature type="compositionally biased region" description="Basic and acidic residues" evidence="7">
    <location>
        <begin position="2542"/>
        <end position="2554"/>
    </location>
</feature>
<gene>
    <name evidence="9" type="ORF">OCTVUL_1B000525</name>
</gene>
<protein>
    <submittedName>
        <fullName evidence="9">Dentin sialophosphoproteinsialophosphoprotein-like,-like</fullName>
    </submittedName>
</protein>
<feature type="compositionally biased region" description="Basic and acidic residues" evidence="7">
    <location>
        <begin position="1355"/>
        <end position="1373"/>
    </location>
</feature>
<accession>A0AA36BYD6</accession>
<feature type="compositionally biased region" description="Basic and acidic residues" evidence="7">
    <location>
        <begin position="1712"/>
        <end position="1755"/>
    </location>
</feature>
<feature type="region of interest" description="Disordered" evidence="7">
    <location>
        <begin position="824"/>
        <end position="889"/>
    </location>
</feature>
<feature type="compositionally biased region" description="Low complexity" evidence="7">
    <location>
        <begin position="2072"/>
        <end position="2104"/>
    </location>
</feature>
<dbReference type="PANTHER" id="PTHR24394:SF29">
    <property type="entry name" value="MYONEURIN"/>
    <property type="match status" value="1"/>
</dbReference>
<evidence type="ECO:0000256" key="3">
    <source>
        <dbReference type="ARBA" id="ARBA00022771"/>
    </source>
</evidence>
<feature type="compositionally biased region" description="Low complexity" evidence="7">
    <location>
        <begin position="2123"/>
        <end position="2145"/>
    </location>
</feature>
<feature type="compositionally biased region" description="Polar residues" evidence="7">
    <location>
        <begin position="861"/>
        <end position="881"/>
    </location>
</feature>
<evidence type="ECO:0000256" key="6">
    <source>
        <dbReference type="PROSITE-ProRule" id="PRU00042"/>
    </source>
</evidence>